<protein>
    <recommendedName>
        <fullName evidence="2">Cep192-like domain-containing protein</fullName>
    </recommendedName>
</protein>
<dbReference type="RefSeq" id="XP_023821357.1">
    <property type="nucleotide sequence ID" value="XM_023965589.1"/>
</dbReference>
<dbReference type="Ensembl" id="ENSORLT00000046744.1">
    <property type="protein sequence ID" value="ENSORLP00000044782.1"/>
    <property type="gene ID" value="ENSORLG00000027090.1"/>
</dbReference>
<dbReference type="GeneTree" id="ENSGT00940000173761"/>
<dbReference type="PANTHER" id="PTHR46500">
    <property type="entry name" value="CILIA- AND FLAGELLA-ASSOCIATED PROTEIN 221"/>
    <property type="match status" value="1"/>
</dbReference>
<dbReference type="InParanoid" id="A0A3B3IMA2"/>
<reference evidence="3 4" key="1">
    <citation type="journal article" date="2007" name="Nature">
        <title>The medaka draft genome and insights into vertebrate genome evolution.</title>
        <authorList>
            <person name="Kasahara M."/>
            <person name="Naruse K."/>
            <person name="Sasaki S."/>
            <person name="Nakatani Y."/>
            <person name="Qu W."/>
            <person name="Ahsan B."/>
            <person name="Yamada T."/>
            <person name="Nagayasu Y."/>
            <person name="Doi K."/>
            <person name="Kasai Y."/>
            <person name="Jindo T."/>
            <person name="Kobayashi D."/>
            <person name="Shimada A."/>
            <person name="Toyoda A."/>
            <person name="Kuroki Y."/>
            <person name="Fujiyama A."/>
            <person name="Sasaki T."/>
            <person name="Shimizu A."/>
            <person name="Asakawa S."/>
            <person name="Shimizu N."/>
            <person name="Hashimoto S."/>
            <person name="Yang J."/>
            <person name="Lee Y."/>
            <person name="Matsushima K."/>
            <person name="Sugano S."/>
            <person name="Sakaizumi M."/>
            <person name="Narita T."/>
            <person name="Ohishi K."/>
            <person name="Haga S."/>
            <person name="Ohta F."/>
            <person name="Nomoto H."/>
            <person name="Nogata K."/>
            <person name="Morishita T."/>
            <person name="Endo T."/>
            <person name="Shin-I T."/>
            <person name="Takeda H."/>
            <person name="Morishita S."/>
            <person name="Kohara Y."/>
        </authorList>
    </citation>
    <scope>NUCLEOTIDE SEQUENCE [LARGE SCALE GENOMIC DNA]</scope>
    <source>
        <strain evidence="3 4">Hd-rR</strain>
    </source>
</reference>
<keyword evidence="4" id="KW-1185">Reference proteome</keyword>
<dbReference type="GeneID" id="101157925"/>
<sequence length="825" mass="92206">MDVAFSGLQMLPETPRTARPLPLRQLVEESRKTPRQLLESKTVANPKRNSQVQAEPPELHFSGFQLNKHYQKTLKLINVSSEALRIHIVPTLTEHFQTTFTKKYRLIPGLAYTLKVAFCPDEWRYFYDCIHVCCEGEENLLIPVHAYPVIDDLHIPAHIDLAAVPLGQSVQRVIPLRCRCPVDFEFQVLLIQSHEAFSVQPLAGVISANEESKITVTFSPRQYRTSSITFQLVVSQFNTKPYLCTVTGSSAPHLGPSVLQNQPSRTDSAPPEQKGLAPLKRDKTKRRSSKEASKLKRLGDQAGVRHGLAPSVDVCTPAGVARTLIKDINKPNVKDPEKAATCDSMVVLQSRQVKEKVLQAKREEEETKEKCQTRLGTDPMSEQTRKQILEEGEAALHELARKRGDAEPAEDFAPEETILSSGRVLREAEQVPEGFSSFQFLSPVPWELSLRLLRLFQQAAHKIVIQCRVRRRLACLRRNLPSIQKAAESNKGSFQIPPDKVFPPSLLVFSGEDDPLTFSNLAPEPVDAINVTAATRVPFFQLQVPQHYKLMGYRPVSLWDAFHSYVPTTLARPLRSGSPIEAQNSELVELKGMQKELTDPADEEALALSFRAPDALTRPLAVNPLRIFNPAPGLQAFKPVPKFLESDLEFYLCPLPRYSLPENNSSSFGAQTSNSQKRFLNYKTELKKVMTWQNFDSKLLNDLSSQPALSSASAPRRSIDYNTDILRLAAPPPLPALPDDLVPLTDTPCDGSGVQLTPEMIRAEFLSGKALVANSNLTAGLTARERHAEETRRSEISQMGRRVMARLKELQVTGRETHSPAEECE</sequence>
<dbReference type="AlphaFoldDB" id="A0A3B3IMA2"/>
<dbReference type="InterPro" id="IPR029676">
    <property type="entry name" value="CFAP221"/>
</dbReference>
<dbReference type="KEGG" id="ola:101157925"/>
<feature type="region of interest" description="Disordered" evidence="1">
    <location>
        <begin position="359"/>
        <end position="383"/>
    </location>
</feature>
<dbReference type="OrthoDB" id="5538672at2759"/>
<dbReference type="Pfam" id="PF24771">
    <property type="entry name" value="Ig_CFAP74_1st"/>
    <property type="match status" value="1"/>
</dbReference>
<accession>A0A3B3IMA2</accession>
<gene>
    <name evidence="3" type="primary">cfap221</name>
</gene>
<dbReference type="InterPro" id="IPR054089">
    <property type="entry name" value="Cep192-like_D3"/>
</dbReference>
<evidence type="ECO:0000259" key="2">
    <source>
        <dbReference type="Pfam" id="PF22067"/>
    </source>
</evidence>
<feature type="compositionally biased region" description="Basic and acidic residues" evidence="1">
    <location>
        <begin position="289"/>
        <end position="299"/>
    </location>
</feature>
<evidence type="ECO:0000313" key="4">
    <source>
        <dbReference type="Proteomes" id="UP000001038"/>
    </source>
</evidence>
<feature type="compositionally biased region" description="Basic and acidic residues" evidence="1">
    <location>
        <begin position="359"/>
        <end position="372"/>
    </location>
</feature>
<dbReference type="Gene3D" id="2.60.40.10">
    <property type="entry name" value="Immunoglobulins"/>
    <property type="match status" value="2"/>
</dbReference>
<dbReference type="CTD" id="200373"/>
<dbReference type="InterPro" id="IPR013783">
    <property type="entry name" value="Ig-like_fold"/>
</dbReference>
<proteinExistence type="predicted"/>
<dbReference type="Pfam" id="PF22067">
    <property type="entry name" value="Cep192_D3"/>
    <property type="match status" value="1"/>
</dbReference>
<dbReference type="GO" id="GO:0044458">
    <property type="term" value="P:motile cilium assembly"/>
    <property type="evidence" value="ECO:0000318"/>
    <property type="project" value="GO_Central"/>
</dbReference>
<dbReference type="PANTHER" id="PTHR46500:SF1">
    <property type="entry name" value="CILIA- AND FLAGELLA-ASSOCIATED PROTEIN 221"/>
    <property type="match status" value="1"/>
</dbReference>
<dbReference type="GO" id="GO:0097729">
    <property type="term" value="C:9+2 motile cilium"/>
    <property type="evidence" value="ECO:0000318"/>
    <property type="project" value="GO_Central"/>
</dbReference>
<dbReference type="GO" id="GO:0003341">
    <property type="term" value="P:cilium movement"/>
    <property type="evidence" value="ECO:0007669"/>
    <property type="project" value="InterPro"/>
</dbReference>
<dbReference type="STRING" id="8090.ENSORLP00000044782"/>
<evidence type="ECO:0000313" key="3">
    <source>
        <dbReference type="Ensembl" id="ENSORLP00000044782.1"/>
    </source>
</evidence>
<feature type="domain" description="Cep192-like" evidence="2">
    <location>
        <begin position="160"/>
        <end position="248"/>
    </location>
</feature>
<organism evidence="3 4">
    <name type="scientific">Oryzias latipes</name>
    <name type="common">Japanese rice fish</name>
    <name type="synonym">Japanese killifish</name>
    <dbReference type="NCBI Taxonomy" id="8090"/>
    <lineage>
        <taxon>Eukaryota</taxon>
        <taxon>Metazoa</taxon>
        <taxon>Chordata</taxon>
        <taxon>Craniata</taxon>
        <taxon>Vertebrata</taxon>
        <taxon>Euteleostomi</taxon>
        <taxon>Actinopterygii</taxon>
        <taxon>Neopterygii</taxon>
        <taxon>Teleostei</taxon>
        <taxon>Neoteleostei</taxon>
        <taxon>Acanthomorphata</taxon>
        <taxon>Ovalentaria</taxon>
        <taxon>Atherinomorphae</taxon>
        <taxon>Beloniformes</taxon>
        <taxon>Adrianichthyidae</taxon>
        <taxon>Oryziinae</taxon>
        <taxon>Oryzias</taxon>
    </lineage>
</organism>
<feature type="region of interest" description="Disordered" evidence="1">
    <location>
        <begin position="254"/>
        <end position="303"/>
    </location>
</feature>
<name>A0A3B3IMA2_ORYLA</name>
<feature type="region of interest" description="Disordered" evidence="1">
    <location>
        <begin position="1"/>
        <end position="21"/>
    </location>
</feature>
<reference evidence="3" key="3">
    <citation type="submission" date="2025-09" db="UniProtKB">
        <authorList>
            <consortium name="Ensembl"/>
        </authorList>
    </citation>
    <scope>IDENTIFICATION</scope>
    <source>
        <strain evidence="3">Hd-rR</strain>
    </source>
</reference>
<dbReference type="Bgee" id="ENSORLG00000027090">
    <property type="expression patterns" value="Expressed in testis and 5 other cell types or tissues"/>
</dbReference>
<dbReference type="RefSeq" id="XP_023821346.1">
    <property type="nucleotide sequence ID" value="XM_023965578.1"/>
</dbReference>
<feature type="compositionally biased region" description="Polar residues" evidence="1">
    <location>
        <begin position="258"/>
        <end position="267"/>
    </location>
</feature>
<evidence type="ECO:0000256" key="1">
    <source>
        <dbReference type="SAM" id="MobiDB-lite"/>
    </source>
</evidence>
<reference evidence="3" key="2">
    <citation type="submission" date="2025-08" db="UniProtKB">
        <authorList>
            <consortium name="Ensembl"/>
        </authorList>
    </citation>
    <scope>IDENTIFICATION</scope>
    <source>
        <strain evidence="3">Hd-rR</strain>
    </source>
</reference>
<dbReference type="Proteomes" id="UP000001038">
    <property type="component" value="Chromosome 2"/>
</dbReference>